<dbReference type="Pfam" id="PF00886">
    <property type="entry name" value="Ribosomal_S16"/>
    <property type="match status" value="1"/>
</dbReference>
<dbReference type="HOGENOM" id="CLU_100590_2_2_1"/>
<keyword evidence="2" id="KW-0689">Ribosomal protein</keyword>
<proteinExistence type="inferred from homology"/>
<evidence type="ECO:0000256" key="4">
    <source>
        <dbReference type="SAM" id="MobiDB-lite"/>
    </source>
</evidence>
<feature type="region of interest" description="Disordered" evidence="4">
    <location>
        <begin position="45"/>
        <end position="72"/>
    </location>
</feature>
<reference evidence="6" key="2">
    <citation type="submission" date="2015-01" db="EMBL/GenBank/DDBJ databases">
        <title>Evolutionary Origins and Diversification of the Mycorrhizal Mutualists.</title>
        <authorList>
            <consortium name="DOE Joint Genome Institute"/>
            <consortium name="Mycorrhizal Genomics Consortium"/>
            <person name="Kohler A."/>
            <person name="Kuo A."/>
            <person name="Nagy L.G."/>
            <person name="Floudas D."/>
            <person name="Copeland A."/>
            <person name="Barry K.W."/>
            <person name="Cichocki N."/>
            <person name="Veneault-Fourrey C."/>
            <person name="LaButti K."/>
            <person name="Lindquist E.A."/>
            <person name="Lipzen A."/>
            <person name="Lundell T."/>
            <person name="Morin E."/>
            <person name="Murat C."/>
            <person name="Riley R."/>
            <person name="Ohm R."/>
            <person name="Sun H."/>
            <person name="Tunlid A."/>
            <person name="Henrissat B."/>
            <person name="Grigoriev I.V."/>
            <person name="Hibbett D.S."/>
            <person name="Martin F."/>
        </authorList>
    </citation>
    <scope>NUCLEOTIDE SEQUENCE [LARGE SCALE GENOMIC DNA]</scope>
    <source>
        <strain evidence="6">MAFF 305830</strain>
    </source>
</reference>
<dbReference type="GO" id="GO:0003735">
    <property type="term" value="F:structural constituent of ribosome"/>
    <property type="evidence" value="ECO:0007669"/>
    <property type="project" value="InterPro"/>
</dbReference>
<dbReference type="InterPro" id="IPR023803">
    <property type="entry name" value="Ribosomal_bS16_dom_sf"/>
</dbReference>
<dbReference type="Gene3D" id="3.30.1320.10">
    <property type="match status" value="1"/>
</dbReference>
<dbReference type="PANTHER" id="PTHR12919">
    <property type="entry name" value="30S RIBOSOMAL PROTEIN S16"/>
    <property type="match status" value="1"/>
</dbReference>
<comment type="similarity">
    <text evidence="1">Belongs to the bacterial ribosomal protein bS16 family.</text>
</comment>
<dbReference type="SUPFAM" id="SSF54565">
    <property type="entry name" value="Ribosomal protein S16"/>
    <property type="match status" value="1"/>
</dbReference>
<evidence type="ECO:0000313" key="5">
    <source>
        <dbReference type="EMBL" id="KIM20556.1"/>
    </source>
</evidence>
<evidence type="ECO:0000256" key="2">
    <source>
        <dbReference type="ARBA" id="ARBA00022980"/>
    </source>
</evidence>
<dbReference type="NCBIfam" id="TIGR00002">
    <property type="entry name" value="S16"/>
    <property type="match status" value="1"/>
</dbReference>
<evidence type="ECO:0000313" key="6">
    <source>
        <dbReference type="Proteomes" id="UP000054097"/>
    </source>
</evidence>
<dbReference type="GO" id="GO:0032543">
    <property type="term" value="P:mitochondrial translation"/>
    <property type="evidence" value="ECO:0007669"/>
    <property type="project" value="TreeGrafter"/>
</dbReference>
<organism evidence="5 6">
    <name type="scientific">Serendipita vermifera MAFF 305830</name>
    <dbReference type="NCBI Taxonomy" id="933852"/>
    <lineage>
        <taxon>Eukaryota</taxon>
        <taxon>Fungi</taxon>
        <taxon>Dikarya</taxon>
        <taxon>Basidiomycota</taxon>
        <taxon>Agaricomycotina</taxon>
        <taxon>Agaricomycetes</taxon>
        <taxon>Sebacinales</taxon>
        <taxon>Serendipitaceae</taxon>
        <taxon>Serendipita</taxon>
    </lineage>
</organism>
<dbReference type="Proteomes" id="UP000054097">
    <property type="component" value="Unassembled WGS sequence"/>
</dbReference>
<evidence type="ECO:0000256" key="3">
    <source>
        <dbReference type="ARBA" id="ARBA00023274"/>
    </source>
</evidence>
<keyword evidence="6" id="KW-1185">Reference proteome</keyword>
<evidence type="ECO:0000256" key="1">
    <source>
        <dbReference type="ARBA" id="ARBA00006668"/>
    </source>
</evidence>
<dbReference type="HAMAP" id="MF_00385">
    <property type="entry name" value="Ribosomal_bS16"/>
    <property type="match status" value="1"/>
</dbReference>
<keyword evidence="3" id="KW-0687">Ribonucleoprotein</keyword>
<reference evidence="5 6" key="1">
    <citation type="submission" date="2014-04" db="EMBL/GenBank/DDBJ databases">
        <authorList>
            <consortium name="DOE Joint Genome Institute"/>
            <person name="Kuo A."/>
            <person name="Zuccaro A."/>
            <person name="Kohler A."/>
            <person name="Nagy L.G."/>
            <person name="Floudas D."/>
            <person name="Copeland A."/>
            <person name="Barry K.W."/>
            <person name="Cichocki N."/>
            <person name="Veneault-Fourrey C."/>
            <person name="LaButti K."/>
            <person name="Lindquist E.A."/>
            <person name="Lipzen A."/>
            <person name="Lundell T."/>
            <person name="Morin E."/>
            <person name="Murat C."/>
            <person name="Sun H."/>
            <person name="Tunlid A."/>
            <person name="Henrissat B."/>
            <person name="Grigoriev I.V."/>
            <person name="Hibbett D.S."/>
            <person name="Martin F."/>
            <person name="Nordberg H.P."/>
            <person name="Cantor M.N."/>
            <person name="Hua S.X."/>
        </authorList>
    </citation>
    <scope>NUCLEOTIDE SEQUENCE [LARGE SCALE GENOMIC DNA]</scope>
    <source>
        <strain evidence="5 6">MAFF 305830</strain>
    </source>
</reference>
<dbReference type="InterPro" id="IPR000307">
    <property type="entry name" value="Ribosomal_bS16"/>
</dbReference>
<name>A0A0C3AMQ0_SERVB</name>
<dbReference type="OrthoDB" id="407221at2759"/>
<dbReference type="GO" id="GO:0005763">
    <property type="term" value="C:mitochondrial small ribosomal subunit"/>
    <property type="evidence" value="ECO:0007669"/>
    <property type="project" value="TreeGrafter"/>
</dbReference>
<dbReference type="AlphaFoldDB" id="A0A0C3AMQ0"/>
<evidence type="ECO:0008006" key="7">
    <source>
        <dbReference type="Google" id="ProtNLM"/>
    </source>
</evidence>
<sequence length="125" mass="14102">MPVRLRLARHGTRNNPFYHIVAINQRLGRNAKPLELLGVYDPTPRVPQQKSKIKAYPDMNATSTEPDNGVATKKVEWSVERIQCWIGKGAQPSDSVMKLLTMVGALFYVIFGDCIVDGYLDSRRD</sequence>
<dbReference type="PANTHER" id="PTHR12919:SF20">
    <property type="entry name" value="SMALL RIBOSOMAL SUBUNIT PROTEIN BS16M"/>
    <property type="match status" value="1"/>
</dbReference>
<gene>
    <name evidence="5" type="ORF">M408DRAFT_30274</name>
</gene>
<accession>A0A0C3AMQ0</accession>
<dbReference type="STRING" id="933852.A0A0C3AMQ0"/>
<protein>
    <recommendedName>
        <fullName evidence="7">Ribosomal protein S16</fullName>
    </recommendedName>
</protein>
<dbReference type="EMBL" id="KN824423">
    <property type="protein sequence ID" value="KIM20556.1"/>
    <property type="molecule type" value="Genomic_DNA"/>
</dbReference>